<accession>A0A147B7N3</accession>
<reference evidence="1" key="1">
    <citation type="submission" date="2016-03" db="EMBL/GenBank/DDBJ databases">
        <title>Gut transcriptome analysis on engorged females of Ornithodoros mimon (Acari: Argasidae) and phylogenetic inferences of soft ticks.</title>
        <authorList>
            <person name="Landulfo G.A."/>
            <person name="Giovanni D."/>
            <person name="Carvalho E."/>
            <person name="Junqueira-de-Azevedo I."/>
            <person name="Patane J."/>
            <person name="Mendoca R."/>
            <person name="Barros-Battesti D."/>
        </authorList>
    </citation>
    <scope>NUCLEOTIDE SEQUENCE</scope>
    <source>
        <strain evidence="1">Females</strain>
        <tissue evidence="1">Gut</tissue>
    </source>
</reference>
<dbReference type="AlphaFoldDB" id="A0A147B7N3"/>
<proteinExistence type="predicted"/>
<dbReference type="EMBL" id="GEIB01001511">
    <property type="protein sequence ID" value="JAR86754.1"/>
    <property type="molecule type" value="Transcribed_RNA"/>
</dbReference>
<protein>
    <submittedName>
        <fullName evidence="1">Activating transcription factor of chaperone like</fullName>
    </submittedName>
</protein>
<name>A0A147B7N3_9ACAR</name>
<sequence length="229" mass="26958">MAIDKHDYRVGKNEQKGIMQTIISFEKSLGLDQFPHEPFQVTYFVRDPLNFSFQLAVFLVLLCVFDRDVLTLLFFPLPVTCGRVFVLKPFPLFPHRLLCSLAPTAFLSLLGGLWGGLLFCHARHVYHGYVLHLSLCDMSDNNLFLYTCVIFNRDINLGGYFGQNLLRDRLCGRIWLNYELLHWRQVDGLLTHSAQAHTLRQRHIQQVVRRCCTFCFRNRWFWLVQEICW</sequence>
<evidence type="ECO:0000313" key="1">
    <source>
        <dbReference type="EMBL" id="JAR86754.1"/>
    </source>
</evidence>
<organism evidence="1">
    <name type="scientific">Alectorobius mimon</name>
    <dbReference type="NCBI Taxonomy" id="360319"/>
    <lineage>
        <taxon>Eukaryota</taxon>
        <taxon>Metazoa</taxon>
        <taxon>Ecdysozoa</taxon>
        <taxon>Arthropoda</taxon>
        <taxon>Chelicerata</taxon>
        <taxon>Arachnida</taxon>
        <taxon>Acari</taxon>
        <taxon>Parasitiformes</taxon>
        <taxon>Ixodida</taxon>
        <taxon>Ixodoidea</taxon>
        <taxon>Argasidae</taxon>
        <taxon>Ornithodorinae</taxon>
        <taxon>Alectorobius</taxon>
    </lineage>
</organism>